<keyword evidence="4" id="KW-0813">Transport</keyword>
<evidence type="ECO:0000256" key="14">
    <source>
        <dbReference type="ARBA" id="ARBA00023140"/>
    </source>
</evidence>
<dbReference type="GO" id="GO:0008270">
    <property type="term" value="F:zinc ion binding"/>
    <property type="evidence" value="ECO:0007669"/>
    <property type="project" value="UniProtKB-KW"/>
</dbReference>
<dbReference type="GO" id="GO:0005778">
    <property type="term" value="C:peroxisomal membrane"/>
    <property type="evidence" value="ECO:0007669"/>
    <property type="project" value="UniProtKB-SubCell"/>
</dbReference>
<organism evidence="20 21">
    <name type="scientific">Pyrocoelia pectoralis</name>
    <dbReference type="NCBI Taxonomy" id="417401"/>
    <lineage>
        <taxon>Eukaryota</taxon>
        <taxon>Metazoa</taxon>
        <taxon>Ecdysozoa</taxon>
        <taxon>Arthropoda</taxon>
        <taxon>Hexapoda</taxon>
        <taxon>Insecta</taxon>
        <taxon>Pterygota</taxon>
        <taxon>Neoptera</taxon>
        <taxon>Endopterygota</taxon>
        <taxon>Coleoptera</taxon>
        <taxon>Polyphaga</taxon>
        <taxon>Elateriformia</taxon>
        <taxon>Elateroidea</taxon>
        <taxon>Lampyridae</taxon>
        <taxon>Lampyrinae</taxon>
        <taxon>Pyrocoelia</taxon>
    </lineage>
</organism>
<keyword evidence="9" id="KW-0833">Ubl conjugation pathway</keyword>
<keyword evidence="8 18" id="KW-0863">Zinc-finger</keyword>
<dbReference type="InterPro" id="IPR001841">
    <property type="entry name" value="Znf_RING"/>
</dbReference>
<dbReference type="Pfam" id="PF04757">
    <property type="entry name" value="Pex2_Pex12"/>
    <property type="match status" value="1"/>
</dbReference>
<dbReference type="PANTHER" id="PTHR48178:SF1">
    <property type="entry name" value="PEROXISOME BIOGENESIS FACTOR 2"/>
    <property type="match status" value="1"/>
</dbReference>
<dbReference type="InterPro" id="IPR017907">
    <property type="entry name" value="Znf_RING_CS"/>
</dbReference>
<evidence type="ECO:0000256" key="10">
    <source>
        <dbReference type="ARBA" id="ARBA00022833"/>
    </source>
</evidence>
<dbReference type="GO" id="GO:0016558">
    <property type="term" value="P:protein import into peroxisome matrix"/>
    <property type="evidence" value="ECO:0007669"/>
    <property type="project" value="InterPro"/>
</dbReference>
<dbReference type="SUPFAM" id="SSF57850">
    <property type="entry name" value="RING/U-box"/>
    <property type="match status" value="1"/>
</dbReference>
<protein>
    <recommendedName>
        <fullName evidence="17">RING-type E3 ubiquitin transferase (cysteine targeting)</fullName>
        <ecNumber evidence="17">2.3.2.36</ecNumber>
    </recommendedName>
    <alternativeName>
        <fullName evidence="15">Peroxin-2</fullName>
    </alternativeName>
</protein>
<evidence type="ECO:0000256" key="6">
    <source>
        <dbReference type="ARBA" id="ARBA00022692"/>
    </source>
</evidence>
<evidence type="ECO:0000256" key="1">
    <source>
        <dbReference type="ARBA" id="ARBA00004585"/>
    </source>
</evidence>
<evidence type="ECO:0000256" key="16">
    <source>
        <dbReference type="ARBA" id="ARBA00034438"/>
    </source>
</evidence>
<keyword evidence="7" id="KW-0479">Metal-binding</keyword>
<sequence>MVSSKLLRVNQIDAIYLDNEIYKTLLWLLKECTSHVPPRLVVHYMPELELFVKFIILFYSILKKDATFGQNLLSIKYENLNKTKKILYLVLSCTSYLHRLEAFNYFSNVYKYIFLFDGFIKICNFINLSLFLRTGKYPLLIDRILNLNQQYTHNVQRSFGSKYLTRELLWNGFIEILVYILPLINYHKLRRIMYSILYSRKKPNIIPRAPVLTLQTTCVHCGMAPILPHHMECEHIFCYVCLMGNQLADSLYSCPMCDNSATTCERVIVK</sequence>
<comment type="subcellular location">
    <subcellularLocation>
        <location evidence="1">Peroxisome membrane</location>
        <topology evidence="1">Multi-pass membrane protein</topology>
    </subcellularLocation>
</comment>
<keyword evidence="12" id="KW-1133">Transmembrane helix</keyword>
<evidence type="ECO:0000256" key="5">
    <source>
        <dbReference type="ARBA" id="ARBA00022679"/>
    </source>
</evidence>
<evidence type="ECO:0000256" key="4">
    <source>
        <dbReference type="ARBA" id="ARBA00022448"/>
    </source>
</evidence>
<reference evidence="20 21" key="1">
    <citation type="journal article" date="2024" name="Insects">
        <title>An Improved Chromosome-Level Genome Assembly of the Firefly Pyrocoelia pectoralis.</title>
        <authorList>
            <person name="Fu X."/>
            <person name="Meyer-Rochow V.B."/>
            <person name="Ballantyne L."/>
            <person name="Zhu X."/>
        </authorList>
    </citation>
    <scope>NUCLEOTIDE SEQUENCE [LARGE SCALE GENOMIC DNA]</scope>
    <source>
        <strain evidence="20">XCY_ONT2</strain>
    </source>
</reference>
<comment type="pathway">
    <text evidence="2">Protein modification; protein ubiquitination.</text>
</comment>
<keyword evidence="5" id="KW-0808">Transferase</keyword>
<evidence type="ECO:0000256" key="3">
    <source>
        <dbReference type="ARBA" id="ARBA00008704"/>
    </source>
</evidence>
<comment type="similarity">
    <text evidence="3">Belongs to the pex2/pex10/pex12 family.</text>
</comment>
<evidence type="ECO:0000313" key="21">
    <source>
        <dbReference type="Proteomes" id="UP001329430"/>
    </source>
</evidence>
<dbReference type="InterPro" id="IPR025654">
    <property type="entry name" value="PEX2/10"/>
</dbReference>
<evidence type="ECO:0000256" key="18">
    <source>
        <dbReference type="PROSITE-ProRule" id="PRU00175"/>
    </source>
</evidence>
<dbReference type="EMBL" id="JAVRBK010000003">
    <property type="protein sequence ID" value="KAK5646347.1"/>
    <property type="molecule type" value="Genomic_DNA"/>
</dbReference>
<evidence type="ECO:0000256" key="9">
    <source>
        <dbReference type="ARBA" id="ARBA00022786"/>
    </source>
</evidence>
<evidence type="ECO:0000313" key="20">
    <source>
        <dbReference type="EMBL" id="KAK5646347.1"/>
    </source>
</evidence>
<keyword evidence="10" id="KW-0862">Zinc</keyword>
<evidence type="ECO:0000256" key="8">
    <source>
        <dbReference type="ARBA" id="ARBA00022771"/>
    </source>
</evidence>
<dbReference type="PROSITE" id="PS50089">
    <property type="entry name" value="ZF_RING_2"/>
    <property type="match status" value="1"/>
</dbReference>
<dbReference type="EC" id="2.3.2.36" evidence="17"/>
<evidence type="ECO:0000256" key="13">
    <source>
        <dbReference type="ARBA" id="ARBA00023136"/>
    </source>
</evidence>
<evidence type="ECO:0000259" key="19">
    <source>
        <dbReference type="PROSITE" id="PS50089"/>
    </source>
</evidence>
<dbReference type="PANTHER" id="PTHR48178">
    <property type="entry name" value="PEROXISOME BIOGENESIS FACTOR 2"/>
    <property type="match status" value="1"/>
</dbReference>
<dbReference type="PROSITE" id="PS00518">
    <property type="entry name" value="ZF_RING_1"/>
    <property type="match status" value="1"/>
</dbReference>
<dbReference type="AlphaFoldDB" id="A0AAN7VEM9"/>
<gene>
    <name evidence="20" type="ORF">RI129_004811</name>
</gene>
<keyword evidence="14" id="KW-0576">Peroxisome</keyword>
<keyword evidence="6" id="KW-0812">Transmembrane</keyword>
<keyword evidence="11" id="KW-0653">Protein transport</keyword>
<keyword evidence="13" id="KW-0472">Membrane</keyword>
<accession>A0AAN7VEM9</accession>
<evidence type="ECO:0000256" key="2">
    <source>
        <dbReference type="ARBA" id="ARBA00004906"/>
    </source>
</evidence>
<dbReference type="Proteomes" id="UP001329430">
    <property type="component" value="Chromosome 3"/>
</dbReference>
<evidence type="ECO:0000256" key="7">
    <source>
        <dbReference type="ARBA" id="ARBA00022723"/>
    </source>
</evidence>
<proteinExistence type="inferred from homology"/>
<comment type="caution">
    <text evidence="20">The sequence shown here is derived from an EMBL/GenBank/DDBJ whole genome shotgun (WGS) entry which is preliminary data.</text>
</comment>
<dbReference type="GO" id="GO:0061630">
    <property type="term" value="F:ubiquitin protein ligase activity"/>
    <property type="evidence" value="ECO:0007669"/>
    <property type="project" value="UniProtKB-EC"/>
</dbReference>
<evidence type="ECO:0000256" key="17">
    <source>
        <dbReference type="ARBA" id="ARBA00034523"/>
    </source>
</evidence>
<comment type="catalytic activity">
    <reaction evidence="16">
        <text>[E2 ubiquitin-conjugating enzyme]-S-ubiquitinyl-L-cysteine + [acceptor protein]-L-cysteine = [E2 ubiquitin-conjugating enzyme]-L-cysteine + [acceptor protein]-S-ubiquitinyl-L-cysteine.</text>
        <dbReference type="EC" id="2.3.2.36"/>
    </reaction>
</comment>
<dbReference type="InterPro" id="IPR006845">
    <property type="entry name" value="Pex_N"/>
</dbReference>
<feature type="domain" description="RING-type" evidence="19">
    <location>
        <begin position="218"/>
        <end position="258"/>
    </location>
</feature>
<evidence type="ECO:0000256" key="12">
    <source>
        <dbReference type="ARBA" id="ARBA00022989"/>
    </source>
</evidence>
<keyword evidence="21" id="KW-1185">Reference proteome</keyword>
<evidence type="ECO:0000256" key="15">
    <source>
        <dbReference type="ARBA" id="ARBA00032511"/>
    </source>
</evidence>
<evidence type="ECO:0000256" key="11">
    <source>
        <dbReference type="ARBA" id="ARBA00022927"/>
    </source>
</evidence>
<name>A0AAN7VEM9_9COLE</name>